<evidence type="ECO:0000313" key="3">
    <source>
        <dbReference type="Proteomes" id="UP000319516"/>
    </source>
</evidence>
<evidence type="ECO:0000313" key="2">
    <source>
        <dbReference type="EMBL" id="TQL50666.1"/>
    </source>
</evidence>
<keyword evidence="1" id="KW-0472">Membrane</keyword>
<dbReference type="Proteomes" id="UP000319516">
    <property type="component" value="Unassembled WGS sequence"/>
</dbReference>
<dbReference type="EMBL" id="VFOP01000001">
    <property type="protein sequence ID" value="TQL50666.1"/>
    <property type="molecule type" value="Genomic_DNA"/>
</dbReference>
<feature type="transmembrane region" description="Helical" evidence="1">
    <location>
        <begin position="7"/>
        <end position="25"/>
    </location>
</feature>
<keyword evidence="1" id="KW-1133">Transmembrane helix</keyword>
<dbReference type="AlphaFoldDB" id="A0A542YRD8"/>
<accession>A0A542YRD8</accession>
<keyword evidence="3" id="KW-1185">Reference proteome</keyword>
<comment type="caution">
    <text evidence="2">The sequence shown here is derived from an EMBL/GenBank/DDBJ whole genome shotgun (WGS) entry which is preliminary data.</text>
</comment>
<protein>
    <submittedName>
        <fullName evidence="2">Uncharacterized protein</fullName>
    </submittedName>
</protein>
<evidence type="ECO:0000256" key="1">
    <source>
        <dbReference type="SAM" id="Phobius"/>
    </source>
</evidence>
<proteinExistence type="predicted"/>
<reference evidence="2 3" key="1">
    <citation type="submission" date="2019-06" db="EMBL/GenBank/DDBJ databases">
        <title>Sequencing the genomes of 1000 actinobacteria strains.</title>
        <authorList>
            <person name="Klenk H.-P."/>
        </authorList>
    </citation>
    <scope>NUCLEOTIDE SEQUENCE [LARGE SCALE GENOMIC DNA]</scope>
    <source>
        <strain evidence="2 3">DSM 12335</strain>
    </source>
</reference>
<keyword evidence="1" id="KW-0812">Transmembrane</keyword>
<organism evidence="2 3">
    <name type="scientific">Ornithinicoccus hortensis</name>
    <dbReference type="NCBI Taxonomy" id="82346"/>
    <lineage>
        <taxon>Bacteria</taxon>
        <taxon>Bacillati</taxon>
        <taxon>Actinomycetota</taxon>
        <taxon>Actinomycetes</taxon>
        <taxon>Micrococcales</taxon>
        <taxon>Intrasporangiaceae</taxon>
        <taxon>Ornithinicoccus</taxon>
    </lineage>
</organism>
<name>A0A542YRD8_9MICO</name>
<sequence>MRLRQRLTGVLLAVALILSYLFVFTKGQFW</sequence>
<gene>
    <name evidence="2" type="ORF">FB467_1779</name>
</gene>